<dbReference type="GeneID" id="102815690"/>
<keyword evidence="2" id="KW-1133">Transmembrane helix</keyword>
<organism evidence="3 4">
    <name type="scientific">Chrysochloris asiatica</name>
    <name type="common">Cape golden mole</name>
    <dbReference type="NCBI Taxonomy" id="185453"/>
    <lineage>
        <taxon>Eukaryota</taxon>
        <taxon>Metazoa</taxon>
        <taxon>Chordata</taxon>
        <taxon>Craniata</taxon>
        <taxon>Vertebrata</taxon>
        <taxon>Euteleostomi</taxon>
        <taxon>Mammalia</taxon>
        <taxon>Eutheria</taxon>
        <taxon>Afrotheria</taxon>
        <taxon>Chrysochloridae</taxon>
        <taxon>Chrysochlorinae</taxon>
        <taxon>Chrysochloris</taxon>
    </lineage>
</organism>
<proteinExistence type="predicted"/>
<dbReference type="GO" id="GO:0005811">
    <property type="term" value="C:lipid droplet"/>
    <property type="evidence" value="ECO:0007669"/>
    <property type="project" value="TreeGrafter"/>
</dbReference>
<keyword evidence="2" id="KW-0812">Transmembrane</keyword>
<dbReference type="Pfam" id="PF15220">
    <property type="entry name" value="HILPDA"/>
    <property type="match status" value="1"/>
</dbReference>
<dbReference type="Proteomes" id="UP000504623">
    <property type="component" value="Unplaced"/>
</dbReference>
<dbReference type="GO" id="GO:0035425">
    <property type="term" value="P:autocrine signaling"/>
    <property type="evidence" value="ECO:0007669"/>
    <property type="project" value="TreeGrafter"/>
</dbReference>
<dbReference type="AlphaFoldDB" id="A0A9B0TH67"/>
<gene>
    <name evidence="4" type="primary">HILPDA</name>
</gene>
<sequence length="79" mass="8698">MKHMLNLYILGVVLALLSIFIGLMESLGVLLEGPLSGNSWTTRGQLAHPETPKGLPDHPSQSRLCNFSCWEMVMIPPIP</sequence>
<feature type="region of interest" description="Disordered" evidence="1">
    <location>
        <begin position="41"/>
        <end position="60"/>
    </location>
</feature>
<evidence type="ECO:0000256" key="1">
    <source>
        <dbReference type="SAM" id="MobiDB-lite"/>
    </source>
</evidence>
<evidence type="ECO:0000313" key="3">
    <source>
        <dbReference type="Proteomes" id="UP000504623"/>
    </source>
</evidence>
<dbReference type="PANTHER" id="PTHR16886">
    <property type="entry name" value="HYPOXIA-INDUCIBLE PROTEIN 2"/>
    <property type="match status" value="1"/>
</dbReference>
<evidence type="ECO:0000256" key="2">
    <source>
        <dbReference type="SAM" id="Phobius"/>
    </source>
</evidence>
<dbReference type="PANTHER" id="PTHR16886:SF0">
    <property type="entry name" value="HYPOXIA-INDUCIBLE LIPID DROPLET-ASSOCIATED PROTEIN"/>
    <property type="match status" value="1"/>
</dbReference>
<dbReference type="InterPro" id="IPR026190">
    <property type="entry name" value="Hipoxia_HILPDA"/>
</dbReference>
<keyword evidence="3" id="KW-1185">Reference proteome</keyword>
<protein>
    <submittedName>
        <fullName evidence="4">Hypoxia-inducible lipid droplet-associated protein</fullName>
    </submittedName>
</protein>
<name>A0A9B0TH67_CHRAS</name>
<dbReference type="GO" id="GO:0001819">
    <property type="term" value="P:positive regulation of cytokine production"/>
    <property type="evidence" value="ECO:0007669"/>
    <property type="project" value="InterPro"/>
</dbReference>
<dbReference type="OrthoDB" id="9825938at2759"/>
<keyword evidence="2" id="KW-0472">Membrane</keyword>
<accession>A0A9B0TH67</accession>
<evidence type="ECO:0000313" key="4">
    <source>
        <dbReference type="RefSeq" id="XP_006861279.1"/>
    </source>
</evidence>
<reference evidence="4" key="1">
    <citation type="submission" date="2025-08" db="UniProtKB">
        <authorList>
            <consortium name="RefSeq"/>
        </authorList>
    </citation>
    <scope>IDENTIFICATION</scope>
    <source>
        <tissue evidence="4">Spleen</tissue>
    </source>
</reference>
<dbReference type="CTD" id="29923"/>
<dbReference type="GO" id="GO:0010884">
    <property type="term" value="P:positive regulation of lipid storage"/>
    <property type="evidence" value="ECO:0007669"/>
    <property type="project" value="InterPro"/>
</dbReference>
<dbReference type="GO" id="GO:0008284">
    <property type="term" value="P:positive regulation of cell population proliferation"/>
    <property type="evidence" value="ECO:0007669"/>
    <property type="project" value="InterPro"/>
</dbReference>
<feature type="transmembrane region" description="Helical" evidence="2">
    <location>
        <begin position="7"/>
        <end position="31"/>
    </location>
</feature>
<dbReference type="RefSeq" id="XP_006861279.1">
    <property type="nucleotide sequence ID" value="XM_006861217.1"/>
</dbReference>